<dbReference type="Proteomes" id="UP000311919">
    <property type="component" value="Unassembled WGS sequence"/>
</dbReference>
<evidence type="ECO:0000313" key="1">
    <source>
        <dbReference type="EMBL" id="TNN18336.1"/>
    </source>
</evidence>
<reference evidence="1 2" key="1">
    <citation type="submission" date="2019-03" db="EMBL/GenBank/DDBJ databases">
        <title>An improved genome assembly of the fluke Schistosoma japonicum.</title>
        <authorList>
            <person name="Hu W."/>
            <person name="Luo F."/>
            <person name="Yin M."/>
            <person name="Mo X."/>
            <person name="Sun C."/>
            <person name="Wu Q."/>
            <person name="Zhu B."/>
            <person name="Xiang M."/>
            <person name="Wang J."/>
            <person name="Wang Y."/>
            <person name="Zhang T."/>
            <person name="Xu B."/>
            <person name="Zheng H."/>
            <person name="Feng Z."/>
        </authorList>
    </citation>
    <scope>NUCLEOTIDE SEQUENCE [LARGE SCALE GENOMIC DNA]</scope>
    <source>
        <strain evidence="1">HuSjv2</strain>
        <tissue evidence="1">Worms</tissue>
    </source>
</reference>
<organism evidence="1 2">
    <name type="scientific">Schistosoma japonicum</name>
    <name type="common">Blood fluke</name>
    <dbReference type="NCBI Taxonomy" id="6182"/>
    <lineage>
        <taxon>Eukaryota</taxon>
        <taxon>Metazoa</taxon>
        <taxon>Spiralia</taxon>
        <taxon>Lophotrochozoa</taxon>
        <taxon>Platyhelminthes</taxon>
        <taxon>Trematoda</taxon>
        <taxon>Digenea</taxon>
        <taxon>Strigeidida</taxon>
        <taxon>Schistosomatoidea</taxon>
        <taxon>Schistosomatidae</taxon>
        <taxon>Schistosoma</taxon>
    </lineage>
</organism>
<gene>
    <name evidence="1" type="ORF">EWB00_010354</name>
</gene>
<accession>A0A4Z2DPA3</accession>
<sequence length="65" mass="7666">MRKNMMDKWPHSAIYIPGSIGEYELTSRNQEINEITLPCHQNISDSEDSRILLEMVRFNERNIEA</sequence>
<comment type="caution">
    <text evidence="1">The sequence shown here is derived from an EMBL/GenBank/DDBJ whole genome shotgun (WGS) entry which is preliminary data.</text>
</comment>
<protein>
    <submittedName>
        <fullName evidence="1">Uncharacterized protein</fullName>
    </submittedName>
</protein>
<keyword evidence="2" id="KW-1185">Reference proteome</keyword>
<name>A0A4Z2DPA3_SCHJA</name>
<evidence type="ECO:0000313" key="2">
    <source>
        <dbReference type="Proteomes" id="UP000311919"/>
    </source>
</evidence>
<dbReference type="EMBL" id="SKCS01000078">
    <property type="protein sequence ID" value="TNN18336.1"/>
    <property type="molecule type" value="Genomic_DNA"/>
</dbReference>
<dbReference type="AlphaFoldDB" id="A0A4Z2DPA3"/>
<proteinExistence type="predicted"/>